<name>A0A218WSF4_PUNGR</name>
<comment type="caution">
    <text evidence="2">The sequence shown here is derived from an EMBL/GenBank/DDBJ whole genome shotgun (WGS) entry which is preliminary data.</text>
</comment>
<accession>A0A218WSF4</accession>
<organism evidence="2 3">
    <name type="scientific">Punica granatum</name>
    <name type="common">Pomegranate</name>
    <dbReference type="NCBI Taxonomy" id="22663"/>
    <lineage>
        <taxon>Eukaryota</taxon>
        <taxon>Viridiplantae</taxon>
        <taxon>Streptophyta</taxon>
        <taxon>Embryophyta</taxon>
        <taxon>Tracheophyta</taxon>
        <taxon>Spermatophyta</taxon>
        <taxon>Magnoliopsida</taxon>
        <taxon>eudicotyledons</taxon>
        <taxon>Gunneridae</taxon>
        <taxon>Pentapetalae</taxon>
        <taxon>rosids</taxon>
        <taxon>malvids</taxon>
        <taxon>Myrtales</taxon>
        <taxon>Lythraceae</taxon>
        <taxon>Punica</taxon>
    </lineage>
</organism>
<evidence type="ECO:0000313" key="3">
    <source>
        <dbReference type="Proteomes" id="UP000197138"/>
    </source>
</evidence>
<proteinExistence type="predicted"/>
<dbReference type="EMBL" id="MTKT01003261">
    <property type="protein sequence ID" value="OWM75290.1"/>
    <property type="molecule type" value="Genomic_DNA"/>
</dbReference>
<reference evidence="3" key="1">
    <citation type="journal article" date="2017" name="Plant J.">
        <title>The pomegranate (Punica granatum L.) genome and the genomics of punicalagin biosynthesis.</title>
        <authorList>
            <person name="Qin G."/>
            <person name="Xu C."/>
            <person name="Ming R."/>
            <person name="Tang H."/>
            <person name="Guyot R."/>
            <person name="Kramer E.M."/>
            <person name="Hu Y."/>
            <person name="Yi X."/>
            <person name="Qi Y."/>
            <person name="Xu X."/>
            <person name="Gao Z."/>
            <person name="Pan H."/>
            <person name="Jian J."/>
            <person name="Tian Y."/>
            <person name="Yue Z."/>
            <person name="Xu Y."/>
        </authorList>
    </citation>
    <scope>NUCLEOTIDE SEQUENCE [LARGE SCALE GENOMIC DNA]</scope>
    <source>
        <strain evidence="3">cv. Dabenzi</strain>
    </source>
</reference>
<gene>
    <name evidence="2" type="ORF">CDL15_Pgr012250</name>
</gene>
<feature type="region of interest" description="Disordered" evidence="1">
    <location>
        <begin position="192"/>
        <end position="233"/>
    </location>
</feature>
<dbReference type="Proteomes" id="UP000197138">
    <property type="component" value="Unassembled WGS sequence"/>
</dbReference>
<sequence length="282" mass="29902">MHVRGARCTGRAAGGHGRRVGAQLACAGARGARLDGRADGAHGCARVCAATGALLWLGSLLISSFGKVSQNGVLTACPSLTACSSRGCSQRLQKRPNLIAMIDMEFPITVFSLLLWICGDVIPDAEMDSALRKINGRDSALWGSIEGTRPYEDQRKGLGPVGDLMKGLGPTEDQWKGLGPVGIYRRDSALRRSKEGTRPCGGSNEGTRPYGRSMEGTRPCGDLSKGLGLTEDQRKGLGPVGDLMKGLGPTEDQWKGLGPVGIYRRDSALRKIKGRDSALWGI</sequence>
<protein>
    <submittedName>
        <fullName evidence="2">Uncharacterized protein</fullName>
    </submittedName>
</protein>
<dbReference type="AlphaFoldDB" id="A0A218WSF4"/>
<evidence type="ECO:0000256" key="1">
    <source>
        <dbReference type="SAM" id="MobiDB-lite"/>
    </source>
</evidence>
<evidence type="ECO:0000313" key="2">
    <source>
        <dbReference type="EMBL" id="OWM75290.1"/>
    </source>
</evidence>